<keyword evidence="2" id="KW-1185">Reference proteome</keyword>
<accession>A0AAW2YIK8</accession>
<proteinExistence type="predicted"/>
<protein>
    <submittedName>
        <fullName evidence="1">Nop16</fullName>
    </submittedName>
</protein>
<gene>
    <name evidence="1" type="ORF">AKO1_005895</name>
</gene>
<reference evidence="1 2" key="1">
    <citation type="submission" date="2024-03" db="EMBL/GenBank/DDBJ databases">
        <title>The Acrasis kona genome and developmental transcriptomes reveal deep origins of eukaryotic multicellular pathways.</title>
        <authorList>
            <person name="Sheikh S."/>
            <person name="Fu C.-J."/>
            <person name="Brown M.W."/>
            <person name="Baldauf S.L."/>
        </authorList>
    </citation>
    <scope>NUCLEOTIDE SEQUENCE [LARGE SCALE GENOMIC DNA]</scope>
    <source>
        <strain evidence="1 2">ATCC MYA-3509</strain>
    </source>
</reference>
<comment type="caution">
    <text evidence="1">The sequence shown here is derived from an EMBL/GenBank/DDBJ whole genome shotgun (WGS) entry which is preliminary data.</text>
</comment>
<dbReference type="Proteomes" id="UP001431209">
    <property type="component" value="Unassembled WGS sequence"/>
</dbReference>
<dbReference type="SUPFAM" id="SSF160975">
    <property type="entry name" value="AF1531-like"/>
    <property type="match status" value="1"/>
</dbReference>
<dbReference type="AlphaFoldDB" id="A0AAW2YIK8"/>
<name>A0AAW2YIK8_9EUKA</name>
<organism evidence="1 2">
    <name type="scientific">Acrasis kona</name>
    <dbReference type="NCBI Taxonomy" id="1008807"/>
    <lineage>
        <taxon>Eukaryota</taxon>
        <taxon>Discoba</taxon>
        <taxon>Heterolobosea</taxon>
        <taxon>Tetramitia</taxon>
        <taxon>Eutetramitia</taxon>
        <taxon>Acrasidae</taxon>
        <taxon>Acrasis</taxon>
    </lineage>
</organism>
<sequence>MGVYTVSPIILQLWIEKVRLEEESKTHSTLIEELINCKVYEHGENFEEFCVYFRVLINNLRLEVKQNEITLRDLYRGAKFSQDGIADVKVYLEKMEDKKLTEKTRENQHSRPQRCDELTVGEQSVSLLNDSSCFRNKYEATAADVYYRYNILPTKQLIIGEQLKTTLDSSSGDNPAVITKNLFYQEKQKAEKGLNMLSNRFFFLFITPKRRGLQDFNLEGDCALVTRDEIPNFFGRTLSRLANWSFIISKQVFVNTDGREALINVIGIDDIVNKIIEERKKKQFESDEDFKRRVPIKAGQKYRAFGVPEFII</sequence>
<evidence type="ECO:0000313" key="2">
    <source>
        <dbReference type="Proteomes" id="UP001431209"/>
    </source>
</evidence>
<evidence type="ECO:0000313" key="1">
    <source>
        <dbReference type="EMBL" id="KAL0477198.1"/>
    </source>
</evidence>
<dbReference type="EMBL" id="JAOPGA020000150">
    <property type="protein sequence ID" value="KAL0477198.1"/>
    <property type="molecule type" value="Genomic_DNA"/>
</dbReference>